<dbReference type="InterPro" id="IPR003029">
    <property type="entry name" value="S1_domain"/>
</dbReference>
<comment type="similarity">
    <text evidence="1 6">Belongs to the bacterial ribosomal protein bS1 family.</text>
</comment>
<evidence type="ECO:0000256" key="1">
    <source>
        <dbReference type="ARBA" id="ARBA00006767"/>
    </source>
</evidence>
<dbReference type="NCBIfam" id="NF004952">
    <property type="entry name" value="PRK06299.1-2"/>
    <property type="match status" value="1"/>
</dbReference>
<feature type="domain" description="S1 motif" evidence="8">
    <location>
        <begin position="373"/>
        <end position="443"/>
    </location>
</feature>
<dbReference type="InterPro" id="IPR012340">
    <property type="entry name" value="NA-bd_OB-fold"/>
</dbReference>
<dbReference type="PANTHER" id="PTHR10724:SF7">
    <property type="entry name" value="SMALL RIBOSOMAL SUBUNIT PROTEIN BS1C"/>
    <property type="match status" value="1"/>
</dbReference>
<protein>
    <recommendedName>
        <fullName evidence="6">30S ribosomal protein S1</fullName>
    </recommendedName>
</protein>
<dbReference type="PANTHER" id="PTHR10724">
    <property type="entry name" value="30S RIBOSOMAL PROTEIN S1"/>
    <property type="match status" value="1"/>
</dbReference>
<dbReference type="CDD" id="cd05687">
    <property type="entry name" value="S1_RPS1_repeat_ec1_hs1"/>
    <property type="match status" value="1"/>
</dbReference>
<dbReference type="FunFam" id="2.40.50.140:FF:000016">
    <property type="entry name" value="30S ribosomal protein S1"/>
    <property type="match status" value="1"/>
</dbReference>
<keyword evidence="5 6" id="KW-0687">Ribonucleoprotein</keyword>
<dbReference type="GO" id="GO:0003735">
    <property type="term" value="F:structural constituent of ribosome"/>
    <property type="evidence" value="ECO:0007669"/>
    <property type="project" value="InterPro"/>
</dbReference>
<dbReference type="FunFam" id="2.40.50.140:FF:000018">
    <property type="entry name" value="30S ribosomal protein S1"/>
    <property type="match status" value="1"/>
</dbReference>
<feature type="domain" description="S1 motif" evidence="8">
    <location>
        <begin position="30"/>
        <end position="96"/>
    </location>
</feature>
<feature type="domain" description="S1 motif" evidence="8">
    <location>
        <begin position="201"/>
        <end position="269"/>
    </location>
</feature>
<evidence type="ECO:0000256" key="5">
    <source>
        <dbReference type="ARBA" id="ARBA00023274"/>
    </source>
</evidence>
<dbReference type="GO" id="GO:0003729">
    <property type="term" value="F:mRNA binding"/>
    <property type="evidence" value="ECO:0007669"/>
    <property type="project" value="TreeGrafter"/>
</dbReference>
<evidence type="ECO:0000256" key="3">
    <source>
        <dbReference type="ARBA" id="ARBA00022884"/>
    </source>
</evidence>
<comment type="caution">
    <text evidence="9">The sequence shown here is derived from an EMBL/GenBank/DDBJ whole genome shotgun (WGS) entry which is preliminary data.</text>
</comment>
<comment type="function">
    <text evidence="6">Binds mRNA; thus facilitating recognition of the initiation point. It is needed to translate mRNA with a short Shine-Dalgarno (SD) purine-rich sequence.</text>
</comment>
<evidence type="ECO:0000256" key="6">
    <source>
        <dbReference type="PIRNR" id="PIRNR002111"/>
    </source>
</evidence>
<dbReference type="EMBL" id="MXAV01000017">
    <property type="protein sequence ID" value="PKY11338.1"/>
    <property type="molecule type" value="Genomic_DNA"/>
</dbReference>
<dbReference type="InParanoid" id="A0A2I1DN89"/>
<dbReference type="NCBIfam" id="NF004954">
    <property type="entry name" value="PRK06299.1-4"/>
    <property type="match status" value="1"/>
</dbReference>
<dbReference type="Pfam" id="PF00575">
    <property type="entry name" value="S1"/>
    <property type="match status" value="6"/>
</dbReference>
<evidence type="ECO:0000313" key="9">
    <source>
        <dbReference type="EMBL" id="PKY11338.1"/>
    </source>
</evidence>
<accession>A0A2I1DN89</accession>
<dbReference type="AlphaFoldDB" id="A0A2I1DN89"/>
<dbReference type="OrthoDB" id="5287730at2"/>
<reference evidence="9 10" key="1">
    <citation type="submission" date="2017-03" db="EMBL/GenBank/DDBJ databases">
        <title>Draft genime sequence of the acidophilic sulfur-oxidizing bacterium Acidithiobacillus sp. SH, isolated from seawater.</title>
        <authorList>
            <person name="Sharmin S."/>
            <person name="Tokuhisa M."/>
            <person name="Kanao T."/>
            <person name="Kamimura K."/>
        </authorList>
    </citation>
    <scope>NUCLEOTIDE SEQUENCE [LARGE SCALE GENOMIC DNA]</scope>
    <source>
        <strain evidence="9 10">SH</strain>
    </source>
</reference>
<feature type="domain" description="S1 motif" evidence="8">
    <location>
        <begin position="460"/>
        <end position="523"/>
    </location>
</feature>
<dbReference type="NCBIfam" id="NF005208">
    <property type="entry name" value="PRK06676.1"/>
    <property type="match status" value="1"/>
</dbReference>
<dbReference type="CDD" id="cd05688">
    <property type="entry name" value="S1_RPS1_repeat_ec3"/>
    <property type="match status" value="1"/>
</dbReference>
<dbReference type="Proteomes" id="UP000234329">
    <property type="component" value="Unassembled WGS sequence"/>
</dbReference>
<dbReference type="InterPro" id="IPR050437">
    <property type="entry name" value="Ribos_protein_bS1-like"/>
</dbReference>
<dbReference type="FunFam" id="2.40.50.140:FF:000011">
    <property type="entry name" value="30S ribosomal protein S1"/>
    <property type="match status" value="1"/>
</dbReference>
<keyword evidence="10" id="KW-1185">Reference proteome</keyword>
<dbReference type="FunFam" id="2.40.50.140:FF:000021">
    <property type="entry name" value="30S ribosomal protein S1"/>
    <property type="match status" value="1"/>
</dbReference>
<dbReference type="PIRSF" id="PIRSF002111">
    <property type="entry name" value="RpsA"/>
    <property type="match status" value="1"/>
</dbReference>
<evidence type="ECO:0000259" key="8">
    <source>
        <dbReference type="PROSITE" id="PS50126"/>
    </source>
</evidence>
<dbReference type="CDD" id="cd04465">
    <property type="entry name" value="S1_RPS1_repeat_ec2_hs2"/>
    <property type="match status" value="1"/>
</dbReference>
<dbReference type="PRINTS" id="PR00681">
    <property type="entry name" value="RIBOSOMALS1"/>
</dbReference>
<dbReference type="Gene3D" id="2.40.50.140">
    <property type="entry name" value="Nucleic acid-binding proteins"/>
    <property type="match status" value="6"/>
</dbReference>
<dbReference type="PROSITE" id="PS50126">
    <property type="entry name" value="S1"/>
    <property type="match status" value="6"/>
</dbReference>
<evidence type="ECO:0000256" key="7">
    <source>
        <dbReference type="SAM" id="MobiDB-lite"/>
    </source>
</evidence>
<name>A0A2I1DN89_9PROT</name>
<evidence type="ECO:0000256" key="2">
    <source>
        <dbReference type="ARBA" id="ARBA00022737"/>
    </source>
</evidence>
<dbReference type="SMART" id="SM00316">
    <property type="entry name" value="S1"/>
    <property type="match status" value="6"/>
</dbReference>
<sequence>MTTPNAEMLVEPSFAEMFEESQSTQGLKPGELLTGIVTRVDNDFVIVDVGLKSEGPIPAEQFRNAEGEIEVKVGDSVEVCLELVEDGMGETRLSREKARRAKTWVDLEKSFNDNAVVHGFLTGKVKGGFTVSIDGVRAFLPGSLVDVRPVRDVAYLEGKDLEMKIIKLDRKRNNVVVSRRAVVEQEQSAERGVLLESIQEGAILDGVVKNLTDYGAFIDLGGIDGLLHITDMGWRRVKHPSEVVTVGAEVRVLVLKFDRERGRISLGMKQLGEDPWRDIARRYPESTRIFGKVTNVTDYGAFVEIEEGVEGLVHVSEIDWTNKNINPAKALHVGQEVEVMILDIDEERRRISLGIKQCLPNPWDDFAQNFQKGDRVSGQIKSITDFGVFVGLDGGIDGLIHLSDLAWDRTGEEAVRDFKKGDTLEAVVLSIDPERERISLGIKQMETDPFIQFVVANEKGALVEGEVISVDGRGAEIRLGEGVEGHLPQRELSKGQTLATGDKIEVAIAAVDRKNRTLTLSTKARDVSAAPSAEEQAAATQQYARSAATGTTSLGDLIKEQLKRKQEEES</sequence>
<keyword evidence="4 6" id="KW-0689">Ribosomal protein</keyword>
<dbReference type="NCBIfam" id="TIGR00717">
    <property type="entry name" value="rpsA"/>
    <property type="match status" value="1"/>
</dbReference>
<proteinExistence type="inferred from homology"/>
<dbReference type="FunCoup" id="A0A2I1DN89">
    <property type="interactions" value="551"/>
</dbReference>
<dbReference type="SUPFAM" id="SSF50249">
    <property type="entry name" value="Nucleic acid-binding proteins"/>
    <property type="match status" value="6"/>
</dbReference>
<keyword evidence="3 6" id="KW-0694">RNA-binding</keyword>
<feature type="domain" description="S1 motif" evidence="8">
    <location>
        <begin position="114"/>
        <end position="180"/>
    </location>
</feature>
<dbReference type="GO" id="GO:0022627">
    <property type="term" value="C:cytosolic small ribosomal subunit"/>
    <property type="evidence" value="ECO:0007669"/>
    <property type="project" value="TreeGrafter"/>
</dbReference>
<evidence type="ECO:0000256" key="4">
    <source>
        <dbReference type="ARBA" id="ARBA00022980"/>
    </source>
</evidence>
<feature type="compositionally biased region" description="Low complexity" evidence="7">
    <location>
        <begin position="528"/>
        <end position="548"/>
    </location>
</feature>
<keyword evidence="2" id="KW-0677">Repeat</keyword>
<feature type="region of interest" description="Disordered" evidence="7">
    <location>
        <begin position="527"/>
        <end position="555"/>
    </location>
</feature>
<dbReference type="InterPro" id="IPR000110">
    <property type="entry name" value="Ribosomal_bS1"/>
</dbReference>
<gene>
    <name evidence="9" type="ORF">B1757_04940</name>
</gene>
<dbReference type="RefSeq" id="WP_101537266.1">
    <property type="nucleotide sequence ID" value="NZ_MXAV01000017.1"/>
</dbReference>
<dbReference type="CDD" id="cd05689">
    <property type="entry name" value="S1_RPS1_repeat_ec4"/>
    <property type="match status" value="1"/>
</dbReference>
<dbReference type="InterPro" id="IPR035104">
    <property type="entry name" value="Ribosomal_protein_S1-like"/>
</dbReference>
<organism evidence="9 10">
    <name type="scientific">Acidithiobacillus marinus</name>
    <dbReference type="NCBI Taxonomy" id="187490"/>
    <lineage>
        <taxon>Bacteria</taxon>
        <taxon>Pseudomonadati</taxon>
        <taxon>Pseudomonadota</taxon>
        <taxon>Acidithiobacillia</taxon>
        <taxon>Acidithiobacillales</taxon>
        <taxon>Acidithiobacillaceae</taxon>
        <taxon>Acidithiobacillus</taxon>
    </lineage>
</organism>
<feature type="domain" description="S1 motif" evidence="8">
    <location>
        <begin position="286"/>
        <end position="356"/>
    </location>
</feature>
<evidence type="ECO:0000313" key="10">
    <source>
        <dbReference type="Proteomes" id="UP000234329"/>
    </source>
</evidence>
<dbReference type="GO" id="GO:0006412">
    <property type="term" value="P:translation"/>
    <property type="evidence" value="ECO:0007669"/>
    <property type="project" value="InterPro"/>
</dbReference>